<dbReference type="GO" id="GO:0007165">
    <property type="term" value="P:signal transduction"/>
    <property type="evidence" value="ECO:0007669"/>
    <property type="project" value="InterPro"/>
</dbReference>
<dbReference type="GO" id="GO:0001664">
    <property type="term" value="F:G protein-coupled receptor binding"/>
    <property type="evidence" value="ECO:0007669"/>
    <property type="project" value="TreeGrafter"/>
</dbReference>
<dbReference type="GO" id="GO:0002031">
    <property type="term" value="P:G protein-coupled receptor internalization"/>
    <property type="evidence" value="ECO:0007669"/>
    <property type="project" value="TreeGrafter"/>
</dbReference>
<proteinExistence type="inferred from homology"/>
<dbReference type="InterPro" id="IPR000698">
    <property type="entry name" value="Arrestin"/>
</dbReference>
<dbReference type="EMBL" id="BPLR01008095">
    <property type="protein sequence ID" value="GIY22023.1"/>
    <property type="molecule type" value="Genomic_DNA"/>
</dbReference>
<protein>
    <submittedName>
        <fullName evidence="3">Beta-arrestin-2</fullName>
    </submittedName>
</protein>
<reference evidence="3 4" key="1">
    <citation type="submission" date="2021-06" db="EMBL/GenBank/DDBJ databases">
        <title>Caerostris extrusa draft genome.</title>
        <authorList>
            <person name="Kono N."/>
            <person name="Arakawa K."/>
        </authorList>
    </citation>
    <scope>NUCLEOTIDE SEQUENCE [LARGE SCALE GENOMIC DNA]</scope>
</reference>
<dbReference type="GO" id="GO:0005737">
    <property type="term" value="C:cytoplasm"/>
    <property type="evidence" value="ECO:0007669"/>
    <property type="project" value="TreeGrafter"/>
</dbReference>
<dbReference type="PANTHER" id="PTHR11792:SF17">
    <property type="entry name" value="KURTZ ARRESTIN"/>
    <property type="match status" value="1"/>
</dbReference>
<feature type="domain" description="Arrestin-like N-terminal" evidence="2">
    <location>
        <begin position="25"/>
        <end position="94"/>
    </location>
</feature>
<dbReference type="InterPro" id="IPR011021">
    <property type="entry name" value="Arrestin-like_N"/>
</dbReference>
<dbReference type="Pfam" id="PF00339">
    <property type="entry name" value="Arrestin_N"/>
    <property type="match status" value="1"/>
</dbReference>
<evidence type="ECO:0000313" key="4">
    <source>
        <dbReference type="Proteomes" id="UP001054945"/>
    </source>
</evidence>
<dbReference type="InterPro" id="IPR014753">
    <property type="entry name" value="Arrestin_N"/>
</dbReference>
<evidence type="ECO:0000313" key="3">
    <source>
        <dbReference type="EMBL" id="GIY22023.1"/>
    </source>
</evidence>
<accession>A0AAV4RPY2</accession>
<keyword evidence="4" id="KW-1185">Reference proteome</keyword>
<organism evidence="3 4">
    <name type="scientific">Caerostris extrusa</name>
    <name type="common">Bark spider</name>
    <name type="synonym">Caerostris bankana</name>
    <dbReference type="NCBI Taxonomy" id="172846"/>
    <lineage>
        <taxon>Eukaryota</taxon>
        <taxon>Metazoa</taxon>
        <taxon>Ecdysozoa</taxon>
        <taxon>Arthropoda</taxon>
        <taxon>Chelicerata</taxon>
        <taxon>Arachnida</taxon>
        <taxon>Araneae</taxon>
        <taxon>Araneomorphae</taxon>
        <taxon>Entelegynae</taxon>
        <taxon>Araneoidea</taxon>
        <taxon>Araneidae</taxon>
        <taxon>Caerostris</taxon>
    </lineage>
</organism>
<dbReference type="SUPFAM" id="SSF81296">
    <property type="entry name" value="E set domains"/>
    <property type="match status" value="1"/>
</dbReference>
<dbReference type="PANTHER" id="PTHR11792">
    <property type="entry name" value="ARRESTIN"/>
    <property type="match status" value="1"/>
</dbReference>
<evidence type="ECO:0000259" key="2">
    <source>
        <dbReference type="Pfam" id="PF00339"/>
    </source>
</evidence>
<dbReference type="Gene3D" id="2.60.40.840">
    <property type="match status" value="1"/>
</dbReference>
<dbReference type="InterPro" id="IPR014756">
    <property type="entry name" value="Ig_E-set"/>
</dbReference>
<dbReference type="AlphaFoldDB" id="A0AAV4RPY2"/>
<dbReference type="Proteomes" id="UP001054945">
    <property type="component" value="Unassembled WGS sequence"/>
</dbReference>
<gene>
    <name evidence="3" type="primary">ARRB2</name>
    <name evidence="3" type="ORF">CEXT_16371</name>
</gene>
<comment type="similarity">
    <text evidence="1">Belongs to the arrestin family.</text>
</comment>
<sequence>MDSDDAAKRPGTRVFKKSSPNGKITVYLGKRDFVDHITHVDPIDGVVLVDTDFVKDHKVFGHVLAAFVYGREDLDVLGISFRKDLYLASEQIYPLEGK</sequence>
<dbReference type="PRINTS" id="PR00309">
    <property type="entry name" value="ARRESTIN"/>
</dbReference>
<evidence type="ECO:0000256" key="1">
    <source>
        <dbReference type="ARBA" id="ARBA00005298"/>
    </source>
</evidence>
<name>A0AAV4RPY2_CAEEX</name>
<comment type="caution">
    <text evidence="3">The sequence shown here is derived from an EMBL/GenBank/DDBJ whole genome shotgun (WGS) entry which is preliminary data.</text>
</comment>